<feature type="compositionally biased region" description="Low complexity" evidence="5">
    <location>
        <begin position="138"/>
        <end position="154"/>
    </location>
</feature>
<feature type="compositionally biased region" description="Basic and acidic residues" evidence="5">
    <location>
        <begin position="1514"/>
        <end position="1540"/>
    </location>
</feature>
<feature type="compositionally biased region" description="Polar residues" evidence="5">
    <location>
        <begin position="457"/>
        <end position="467"/>
    </location>
</feature>
<dbReference type="Proteomes" id="UP001054837">
    <property type="component" value="Unassembled WGS sequence"/>
</dbReference>
<feature type="compositionally biased region" description="Polar residues" evidence="5">
    <location>
        <begin position="1691"/>
        <end position="1703"/>
    </location>
</feature>
<feature type="region of interest" description="Disordered" evidence="5">
    <location>
        <begin position="1500"/>
        <end position="1540"/>
    </location>
</feature>
<comment type="caution">
    <text evidence="7">The sequence shown here is derived from an EMBL/GenBank/DDBJ whole genome shotgun (WGS) entry which is preliminary data.</text>
</comment>
<keyword evidence="8" id="KW-1185">Reference proteome</keyword>
<feature type="region of interest" description="Disordered" evidence="5">
    <location>
        <begin position="28"/>
        <end position="174"/>
    </location>
</feature>
<dbReference type="Gene3D" id="6.10.140.2220">
    <property type="match status" value="1"/>
</dbReference>
<protein>
    <submittedName>
        <fullName evidence="7">MYND-type domain-containing protein</fullName>
    </submittedName>
</protein>
<gene>
    <name evidence="7" type="primary">AVEN_38028_1</name>
    <name evidence="7" type="ORF">CDAR_174581</name>
</gene>
<feature type="region of interest" description="Disordered" evidence="5">
    <location>
        <begin position="1970"/>
        <end position="2022"/>
    </location>
</feature>
<feature type="compositionally biased region" description="Low complexity" evidence="5">
    <location>
        <begin position="1830"/>
        <end position="1868"/>
    </location>
</feature>
<dbReference type="PROSITE" id="PS50865">
    <property type="entry name" value="ZF_MYND_2"/>
    <property type="match status" value="1"/>
</dbReference>
<evidence type="ECO:0000256" key="4">
    <source>
        <dbReference type="PROSITE-ProRule" id="PRU00134"/>
    </source>
</evidence>
<feature type="compositionally biased region" description="Low complexity" evidence="5">
    <location>
        <begin position="468"/>
        <end position="486"/>
    </location>
</feature>
<feature type="region of interest" description="Disordered" evidence="5">
    <location>
        <begin position="1322"/>
        <end position="1343"/>
    </location>
</feature>
<keyword evidence="2 4" id="KW-0863">Zinc-finger</keyword>
<feature type="region of interest" description="Disordered" evidence="5">
    <location>
        <begin position="1685"/>
        <end position="1707"/>
    </location>
</feature>
<dbReference type="InterPro" id="IPR002893">
    <property type="entry name" value="Znf_MYND"/>
</dbReference>
<feature type="compositionally biased region" description="Basic and acidic residues" evidence="5">
    <location>
        <begin position="1060"/>
        <end position="1093"/>
    </location>
</feature>
<evidence type="ECO:0000313" key="7">
    <source>
        <dbReference type="EMBL" id="GIY34594.1"/>
    </source>
</evidence>
<accession>A0AAV4SKQ3</accession>
<feature type="compositionally biased region" description="Basic and acidic residues" evidence="5">
    <location>
        <begin position="705"/>
        <end position="718"/>
    </location>
</feature>
<feature type="compositionally biased region" description="Polar residues" evidence="5">
    <location>
        <begin position="220"/>
        <end position="238"/>
    </location>
</feature>
<evidence type="ECO:0000256" key="3">
    <source>
        <dbReference type="ARBA" id="ARBA00022833"/>
    </source>
</evidence>
<feature type="compositionally biased region" description="Basic and acidic residues" evidence="5">
    <location>
        <begin position="802"/>
        <end position="819"/>
    </location>
</feature>
<feature type="compositionally biased region" description="Polar residues" evidence="5">
    <location>
        <begin position="1450"/>
        <end position="1464"/>
    </location>
</feature>
<feature type="compositionally biased region" description="Basic residues" evidence="5">
    <location>
        <begin position="1928"/>
        <end position="1938"/>
    </location>
</feature>
<feature type="compositionally biased region" description="Low complexity" evidence="5">
    <location>
        <begin position="165"/>
        <end position="174"/>
    </location>
</feature>
<feature type="compositionally biased region" description="Basic residues" evidence="5">
    <location>
        <begin position="791"/>
        <end position="801"/>
    </location>
</feature>
<feature type="compositionally biased region" description="Basic residues" evidence="5">
    <location>
        <begin position="823"/>
        <end position="834"/>
    </location>
</feature>
<feature type="compositionally biased region" description="Basic and acidic residues" evidence="5">
    <location>
        <begin position="835"/>
        <end position="853"/>
    </location>
</feature>
<proteinExistence type="predicted"/>
<feature type="region of interest" description="Disordered" evidence="5">
    <location>
        <begin position="1906"/>
        <end position="1957"/>
    </location>
</feature>
<dbReference type="SUPFAM" id="SSF144232">
    <property type="entry name" value="HIT/MYND zinc finger-like"/>
    <property type="match status" value="1"/>
</dbReference>
<dbReference type="EMBL" id="BPLQ01008081">
    <property type="protein sequence ID" value="GIY34594.1"/>
    <property type="molecule type" value="Genomic_DNA"/>
</dbReference>
<feature type="region of interest" description="Disordered" evidence="5">
    <location>
        <begin position="1830"/>
        <end position="1882"/>
    </location>
</feature>
<name>A0AAV4SKQ3_9ARAC</name>
<feature type="region of interest" description="Disordered" evidence="5">
    <location>
        <begin position="1428"/>
        <end position="1464"/>
    </location>
</feature>
<keyword evidence="1" id="KW-0479">Metal-binding</keyword>
<feature type="compositionally biased region" description="Polar residues" evidence="5">
    <location>
        <begin position="972"/>
        <end position="989"/>
    </location>
</feature>
<feature type="compositionally biased region" description="Polar residues" evidence="5">
    <location>
        <begin position="1970"/>
        <end position="1980"/>
    </location>
</feature>
<evidence type="ECO:0000313" key="8">
    <source>
        <dbReference type="Proteomes" id="UP001054837"/>
    </source>
</evidence>
<evidence type="ECO:0000256" key="2">
    <source>
        <dbReference type="ARBA" id="ARBA00022771"/>
    </source>
</evidence>
<reference evidence="7 8" key="1">
    <citation type="submission" date="2021-06" db="EMBL/GenBank/DDBJ databases">
        <title>Caerostris darwini draft genome.</title>
        <authorList>
            <person name="Kono N."/>
            <person name="Arakawa K."/>
        </authorList>
    </citation>
    <scope>NUCLEOTIDE SEQUENCE [LARGE SCALE GENOMIC DNA]</scope>
</reference>
<feature type="compositionally biased region" description="Basic and acidic residues" evidence="5">
    <location>
        <begin position="917"/>
        <end position="927"/>
    </location>
</feature>
<dbReference type="PROSITE" id="PS01360">
    <property type="entry name" value="ZF_MYND_1"/>
    <property type="match status" value="1"/>
</dbReference>
<sequence length="2131" mass="238541">MRSYLIRFPSSDISLWAKPCKTPAYWMKKSPSAADPSPQCALNSPDVRMPANSPFHGKDDKNYSYAHVNRVSGRTPTHTQPRQKREGMTQPWSNTFLENSNTSWESEWSAPSGTPPMKTEPLSGGFYKNRVNPGHFQSSDWSPSDSSASSSVPSTYGMMHTPQHSPSSSVSASSTSFYEQNGFYNSGYNYGQTSYMHPSYGQQHQQQYQQSVRIGDNAANSYTSSTRNPSNCPPTSMKQPVPDFQRRQMRNGLDMTPKLIKQEPEEYAEMDGENFTSLFTKSLTSLYSQDTENAYSDDTKTYEPDLICDTPSPAPVAEEPTGFQRYHPPSGGQYSSNMTGGYQDARSNFGFYESRNQNCESMPNMMQDLKQEGNQMNTFRYDRPSFDNMHLYASSPNDTKNQAKKRKMSMPNMPPESGYSDKPKKAPRLASFKSDSKWTPNSFAFGDIQIKQEPQDDYNTTELESPVSNKDASSGSNGNSNSKSSSQYADHPKPPPRKRSPGATCFDRFDKKSTPTNKKVSPLSVYAKVQESIVLSVKCRRYKKRTKPITCKEEQSCPDKEEMENYKLTSLTPDLAAHQVMNDMLERVSLFSERSVIDGPDLTQMDALKVKELLMQFCHRYSLDYRDFEDITSVLRPRLIKDKTAKNSERASAIRKRTSISPVQSDSEEPEPVRRAAKNEKGPKKTSSSEDSTPVAGRVLRKLPGRVDRSRPRSRASDKPPVARRRYSTRSAKDVDDSRDSDVDIVIDSSTDRESEAGKEAEVRKKSQRLKKKQPVVEMPARERSAEKSKRNVKHNKREKPRTRSNDKKAEKPSSDESSKTILPKKKWTRLHHMNNKDRSPSVEIVDISKSESDLSNEAFRTEPLSSTTTDKIKTRNKRSVLDSKRNISQKRFSSPTANKKLLTKSKCSKNAIVNDKINDTSPIRKDFSKRKKRNSNSILPSFENINCLKSTKKCALKQESEDSDNEETTSKIKQTQSNAKKVQASQTQSDKKSKLPKANCKKSVSEKIPSDSNSNKSKTSKEKVKKSLSSPELISHSESPSENDNKKSNANESSLKTDSPSDKFPKECSSKKTSKENSEAASKKSFAKDDNLNHSVHKKSRKSLSRQCNEKQTDLTLSGVLNNIKKEVPDVVSNNSRKDDLPSKSELTATNRQNNKTEKSKKQTSTEGNVPNDSKKEDLFAKSTLAVALQDIKSKEIKKENLPKLMNATSFKAENLPANKTTVQDIKVKKEIPDGMNHSNYNKQGGLSAQSVVAPTSPQRETKPAKKVRTLPIKKIPRRRSSSQLSEETELQVVLTKLPDSQVKNGSVSAEVARMCESRERTRVANQQSKGSAPCSDVGKPPELMHIKRHSLAEELNKILKKDRLRENTDPPPPQEVAINLSCEAFVAGKTSEPQDIPTDRYSESEDSDCGLVIDLDRRLSVEERVPSPTFQNSEESDDTVILSKPEESSTFPSSDNQDNAVFMPTRNNCIRSTGRIPTEDACLLLHLSRSAVPPIANNVTETLPENKPVPLEVKKTEKPPTEPKEQNTETKEPDKDESILRTLLLDNGSSQETSYQPQPGPSMPIPSDSKEEMQFNENLRKLMFQACQLSSNNSSTELDEKRLEQLQTDINANVISEAEEESNDPRVIRDRIQKLRNEILFLQQMANQKDKERVSIMCYKRYKEELLKKLLEKYARSAKKNGQDLMDEQLSSPSDEQTSYDPNHPVASTSSAFTCISSSEDVLPFSPSYQLLRLAYHPTLRTNGPSATITSSDSLEESQCGEVLPPVDTMIANACENYGVDMRTVSRSGSNTSSLTQDVLSNRESMYNSFTAGSSLSSVQIFQTSRESAFSPSHSRSPSLPELSPSGRSTHHFTSSSGSSTSQSPPSLQPEFRPSGGSSFMPITSSFHAHYPLPLVVPSSNIRTESSRLHPASSVSDKPRKETPKHSPKSSPKSRSRGSYSKWTSVHTGRNTSTAMDLHTEHINVQKSTIKQTHSSHSLRIVPPPTTLHSFTKHSVPPQQCDSNSRQQSGHQSRTEVPHENSLRRHIQNIFHRKTAEESRVSSYPPMMNPSDSIIYRGHNNTLSSATVTSDTGGPPRCMSCGYADAKFICSGCRKQWYCSAKCQTNDWPYHSTACFASQYKSSENPNYS</sequence>
<feature type="compositionally biased region" description="Basic residues" evidence="5">
    <location>
        <begin position="1096"/>
        <end position="1105"/>
    </location>
</feature>
<evidence type="ECO:0000256" key="5">
    <source>
        <dbReference type="SAM" id="MobiDB-lite"/>
    </source>
</evidence>
<organism evidence="7 8">
    <name type="scientific">Caerostris darwini</name>
    <dbReference type="NCBI Taxonomy" id="1538125"/>
    <lineage>
        <taxon>Eukaryota</taxon>
        <taxon>Metazoa</taxon>
        <taxon>Ecdysozoa</taxon>
        <taxon>Arthropoda</taxon>
        <taxon>Chelicerata</taxon>
        <taxon>Arachnida</taxon>
        <taxon>Araneae</taxon>
        <taxon>Araneomorphae</taxon>
        <taxon>Entelegynae</taxon>
        <taxon>Araneoidea</taxon>
        <taxon>Araneidae</taxon>
        <taxon>Caerostris</taxon>
    </lineage>
</organism>
<dbReference type="Pfam" id="PF01753">
    <property type="entry name" value="zf-MYND"/>
    <property type="match status" value="1"/>
</dbReference>
<feature type="region of interest" description="Disordered" evidence="5">
    <location>
        <begin position="644"/>
        <end position="943"/>
    </location>
</feature>
<feature type="compositionally biased region" description="Low complexity" evidence="5">
    <location>
        <begin position="98"/>
        <end position="109"/>
    </location>
</feature>
<feature type="compositionally biased region" description="Polar residues" evidence="5">
    <location>
        <begin position="1999"/>
        <end position="2014"/>
    </location>
</feature>
<feature type="region of interest" description="Disordered" evidence="5">
    <location>
        <begin position="387"/>
        <end position="435"/>
    </location>
</feature>
<feature type="compositionally biased region" description="Basic and acidic residues" evidence="5">
    <location>
        <begin position="780"/>
        <end position="790"/>
    </location>
</feature>
<feature type="compositionally biased region" description="Polar residues" evidence="5">
    <location>
        <begin position="1945"/>
        <end position="1957"/>
    </location>
</feature>
<feature type="compositionally biased region" description="Basic and acidic residues" evidence="5">
    <location>
        <begin position="731"/>
        <end position="742"/>
    </location>
</feature>
<feature type="region of interest" description="Disordered" evidence="5">
    <location>
        <begin position="957"/>
        <end position="1178"/>
    </location>
</feature>
<keyword evidence="3" id="KW-0862">Zinc</keyword>
<feature type="compositionally biased region" description="Basic and acidic residues" evidence="5">
    <location>
        <begin position="750"/>
        <end position="765"/>
    </location>
</feature>
<evidence type="ECO:0000259" key="6">
    <source>
        <dbReference type="PROSITE" id="PS50865"/>
    </source>
</evidence>
<feature type="compositionally biased region" description="Basic and acidic residues" evidence="5">
    <location>
        <begin position="671"/>
        <end position="683"/>
    </location>
</feature>
<feature type="domain" description="MYND-type" evidence="6">
    <location>
        <begin position="2080"/>
        <end position="2117"/>
    </location>
</feature>
<feature type="region of interest" description="Disordered" evidence="5">
    <location>
        <begin position="447"/>
        <end position="520"/>
    </location>
</feature>
<feature type="region of interest" description="Disordered" evidence="5">
    <location>
        <begin position="220"/>
        <end position="241"/>
    </location>
</feature>
<dbReference type="GO" id="GO:0008270">
    <property type="term" value="F:zinc ion binding"/>
    <property type="evidence" value="ECO:0007669"/>
    <property type="project" value="UniProtKB-KW"/>
</dbReference>
<evidence type="ECO:0000256" key="1">
    <source>
        <dbReference type="ARBA" id="ARBA00022723"/>
    </source>
</evidence>